<organism evidence="1 2">
    <name type="scientific">Burkholderia pyrrocinia</name>
    <name type="common">Pseudomonas pyrrocinia</name>
    <dbReference type="NCBI Taxonomy" id="60550"/>
    <lineage>
        <taxon>Bacteria</taxon>
        <taxon>Pseudomonadati</taxon>
        <taxon>Pseudomonadota</taxon>
        <taxon>Betaproteobacteria</taxon>
        <taxon>Burkholderiales</taxon>
        <taxon>Burkholderiaceae</taxon>
        <taxon>Burkholderia</taxon>
        <taxon>Burkholderia cepacia complex</taxon>
    </lineage>
</organism>
<sequence>MPADIVIRYEVIALAGRRALLPQKDLPMQLTQLGGHVAQSGFAEKQKHAQALMYGMADINEYVSGGVCYDAAAYVRYLLRGDAMIPPGTLLDTIGQHWRTRFNFETGNEWDGRASIPAGTAVGFSRAGNVFHAAIAVGGSRIRAVNGGRLGSGWMYAVDLARVLEADAAGGFTYDRANIWVYLSRL</sequence>
<gene>
    <name evidence="1" type="primary">tecA</name>
    <name evidence="1" type="ORF">WN985_20085</name>
</gene>
<name>A0ABZ3BRC2_BURPY</name>
<evidence type="ECO:0000313" key="2">
    <source>
        <dbReference type="Proteomes" id="UP001484179"/>
    </source>
</evidence>
<proteinExistence type="predicted"/>
<dbReference type="EMBL" id="CP150850">
    <property type="protein sequence ID" value="WZW57747.1"/>
    <property type="molecule type" value="Genomic_DNA"/>
</dbReference>
<evidence type="ECO:0000313" key="1">
    <source>
        <dbReference type="EMBL" id="WZW57747.1"/>
    </source>
</evidence>
<accession>A0ABZ3BRC2</accession>
<dbReference type="NCBIfam" id="NF040972">
    <property type="entry name" value="T6SS_VF_TecA"/>
    <property type="match status" value="1"/>
</dbReference>
<dbReference type="Proteomes" id="UP001484179">
    <property type="component" value="Chromosome 2"/>
</dbReference>
<keyword evidence="2" id="KW-1185">Reference proteome</keyword>
<dbReference type="RefSeq" id="WP_342311300.1">
    <property type="nucleotide sequence ID" value="NZ_CP150850.1"/>
</dbReference>
<protein>
    <submittedName>
        <fullName evidence="1">Type 6 secretion system effector deamidase TecA</fullName>
    </submittedName>
</protein>
<reference evidence="1 2" key="1">
    <citation type="submission" date="2024-04" db="EMBL/GenBank/DDBJ databases">
        <title>Biological Control Activity of Plant Growth Promoting Rhizobacteria Burkholderia pyrrocinia BX1 against Tobacco black shank Introduction Tobacco black shank (TBS) caused by the oomycete Phytophthora. nicotianae (P. nicotianae) has become a destructive soil.</title>
        <authorList>
            <person name="Liu X."/>
            <person name="Shu C."/>
        </authorList>
    </citation>
    <scope>NUCLEOTIDE SEQUENCE [LARGE SCALE GENOMIC DNA]</scope>
    <source>
        <strain evidence="1 2">BX1</strain>
    </source>
</reference>